<feature type="compositionally biased region" description="Acidic residues" evidence="3">
    <location>
        <begin position="545"/>
        <end position="561"/>
    </location>
</feature>
<evidence type="ECO:0000256" key="1">
    <source>
        <dbReference type="ARBA" id="ARBA00022741"/>
    </source>
</evidence>
<dbReference type="PANTHER" id="PTHR11566">
    <property type="entry name" value="DYNAMIN"/>
    <property type="match status" value="1"/>
</dbReference>
<dbReference type="Pfam" id="PF02212">
    <property type="entry name" value="GED"/>
    <property type="match status" value="1"/>
</dbReference>
<feature type="region of interest" description="Disordered" evidence="3">
    <location>
        <begin position="536"/>
        <end position="589"/>
    </location>
</feature>
<organism evidence="6 7">
    <name type="scientific">Orchesella dallaii</name>
    <dbReference type="NCBI Taxonomy" id="48710"/>
    <lineage>
        <taxon>Eukaryota</taxon>
        <taxon>Metazoa</taxon>
        <taxon>Ecdysozoa</taxon>
        <taxon>Arthropoda</taxon>
        <taxon>Hexapoda</taxon>
        <taxon>Collembola</taxon>
        <taxon>Entomobryomorpha</taxon>
        <taxon>Entomobryoidea</taxon>
        <taxon>Orchesellidae</taxon>
        <taxon>Orchesellinae</taxon>
        <taxon>Orchesella</taxon>
    </lineage>
</organism>
<dbReference type="InterPro" id="IPR030381">
    <property type="entry name" value="G_DYNAMIN_dom"/>
</dbReference>
<dbReference type="InterPro" id="IPR022812">
    <property type="entry name" value="Dynamin"/>
</dbReference>
<dbReference type="Gene3D" id="1.20.120.1240">
    <property type="entry name" value="Dynamin, middle domain"/>
    <property type="match status" value="1"/>
</dbReference>
<accession>A0ABP1R1V5</accession>
<dbReference type="SMART" id="SM00053">
    <property type="entry name" value="DYNc"/>
    <property type="match status" value="1"/>
</dbReference>
<feature type="domain" description="Dynamin-type G" evidence="5">
    <location>
        <begin position="63"/>
        <end position="327"/>
    </location>
</feature>
<dbReference type="PROSITE" id="PS51388">
    <property type="entry name" value="GED"/>
    <property type="match status" value="1"/>
</dbReference>
<dbReference type="SUPFAM" id="SSF52540">
    <property type="entry name" value="P-loop containing nucleoside triphosphate hydrolases"/>
    <property type="match status" value="1"/>
</dbReference>
<dbReference type="Pfam" id="PF00350">
    <property type="entry name" value="Dynamin_N"/>
    <property type="match status" value="1"/>
</dbReference>
<keyword evidence="7" id="KW-1185">Reference proteome</keyword>
<feature type="compositionally biased region" description="Low complexity" evidence="3">
    <location>
        <begin position="1"/>
        <end position="10"/>
    </location>
</feature>
<feature type="domain" description="GED" evidence="4">
    <location>
        <begin position="593"/>
        <end position="684"/>
    </location>
</feature>
<sequence length="685" mass="77644">METWQSSNSSDSDDDSKKVYNQKKRGSSAYSKSNSQKGFDHIMQMMNELYDVFASAKLEGRNEIDLPKLVVCGSQSSGKTSVLESIVGEEFLPRGNGIQTRCPIILQLNHTQGTSKWIQFAGERDKYEDFNEVKKILKAKSDEIARTEVISKDPITISIHSPYVVDLTLIDLPGLIENAVEGQPQNLVRKVQRLVNDYISSPNCIILAVTSAVTDIADSKCIRLAKEVDPNGTRTLAVLTKLDMMDEGTDASDVLSGKIIKFNLGIIGVVNRSFKDTEVGRSVSEGLEKERNFLQENYPDMCDKNGIPYLIEKTTELLKKKIERELPRLKSRIDEMIKKGEEQAFKIGGVTDPEEKRKLIFREINKFTTSYNGQVDGRRRDLSVDYIYTSTKIKEIFNGTFERHMNELEAEAFTDTQIETAMRNSGGLHTFKEGTDDTFQELAKRAVRKMKRPVFECNKLVLKEMIDTIDSCLDSDVITRYPKLGKAITEVVTKFISEKYESCSKYLSNFMLAEGSFAKTSKHDFLKQLYAAEKVGPVENSNASDSDDDDDDEEDDSDEEASPSTNAYNDDDSESEADDSEDTTPQWTTNNTLSKLRELIKQYFELTKIDIKDHVPKAIATQLVYAVVDDLSEELNMKLTKDESIENLLREPEEKERERNKAIKFLQGYKEAKALIEKMMRNVNN</sequence>
<evidence type="ECO:0000256" key="2">
    <source>
        <dbReference type="ARBA" id="ARBA00023134"/>
    </source>
</evidence>
<dbReference type="Gene3D" id="3.40.50.300">
    <property type="entry name" value="P-loop containing nucleotide triphosphate hydrolases"/>
    <property type="match status" value="1"/>
</dbReference>
<dbReference type="InterPro" id="IPR003130">
    <property type="entry name" value="GED"/>
</dbReference>
<evidence type="ECO:0000259" key="4">
    <source>
        <dbReference type="PROSITE" id="PS51388"/>
    </source>
</evidence>
<proteinExistence type="predicted"/>
<dbReference type="CDD" id="cd08771">
    <property type="entry name" value="DLP_1"/>
    <property type="match status" value="1"/>
</dbReference>
<evidence type="ECO:0000256" key="3">
    <source>
        <dbReference type="SAM" id="MobiDB-lite"/>
    </source>
</evidence>
<feature type="compositionally biased region" description="Acidic residues" evidence="3">
    <location>
        <begin position="569"/>
        <end position="582"/>
    </location>
</feature>
<evidence type="ECO:0000313" key="7">
    <source>
        <dbReference type="Proteomes" id="UP001642540"/>
    </source>
</evidence>
<dbReference type="EMBL" id="CAXLJM020000055">
    <property type="protein sequence ID" value="CAL8117732.1"/>
    <property type="molecule type" value="Genomic_DNA"/>
</dbReference>
<dbReference type="InterPro" id="IPR045063">
    <property type="entry name" value="Dynamin_N"/>
</dbReference>
<evidence type="ECO:0000259" key="5">
    <source>
        <dbReference type="PROSITE" id="PS51718"/>
    </source>
</evidence>
<reference evidence="6 7" key="1">
    <citation type="submission" date="2024-08" db="EMBL/GenBank/DDBJ databases">
        <authorList>
            <person name="Cucini C."/>
            <person name="Frati F."/>
        </authorList>
    </citation>
    <scope>NUCLEOTIDE SEQUENCE [LARGE SCALE GENOMIC DNA]</scope>
</reference>
<keyword evidence="1" id="KW-0547">Nucleotide-binding</keyword>
<dbReference type="InterPro" id="IPR000375">
    <property type="entry name" value="Dynamin_stalk"/>
</dbReference>
<dbReference type="InterPro" id="IPR001401">
    <property type="entry name" value="Dynamin_GTPase"/>
</dbReference>
<dbReference type="InterPro" id="IPR020850">
    <property type="entry name" value="GED_dom"/>
</dbReference>
<dbReference type="PROSITE" id="PS51718">
    <property type="entry name" value="G_DYNAMIN_2"/>
    <property type="match status" value="1"/>
</dbReference>
<dbReference type="PRINTS" id="PR00195">
    <property type="entry name" value="DYNAMIN"/>
</dbReference>
<protein>
    <recommendedName>
        <fullName evidence="8">Dynamin GTPase</fullName>
    </recommendedName>
</protein>
<evidence type="ECO:0008006" key="8">
    <source>
        <dbReference type="Google" id="ProtNLM"/>
    </source>
</evidence>
<dbReference type="Proteomes" id="UP001642540">
    <property type="component" value="Unassembled WGS sequence"/>
</dbReference>
<evidence type="ECO:0000313" key="6">
    <source>
        <dbReference type="EMBL" id="CAL8117732.1"/>
    </source>
</evidence>
<keyword evidence="2" id="KW-0342">GTP-binding</keyword>
<comment type="caution">
    <text evidence="6">The sequence shown here is derived from an EMBL/GenBank/DDBJ whole genome shotgun (WGS) entry which is preliminary data.</text>
</comment>
<dbReference type="Pfam" id="PF01031">
    <property type="entry name" value="Dynamin_M"/>
    <property type="match status" value="1"/>
</dbReference>
<gene>
    <name evidence="6" type="ORF">ODALV1_LOCUS17830</name>
</gene>
<name>A0ABP1R1V5_9HEXA</name>
<feature type="region of interest" description="Disordered" evidence="3">
    <location>
        <begin position="1"/>
        <end position="35"/>
    </location>
</feature>
<dbReference type="InterPro" id="IPR027417">
    <property type="entry name" value="P-loop_NTPase"/>
</dbReference>